<comment type="caution">
    <text evidence="1">The sequence shown here is derived from an EMBL/GenBank/DDBJ whole genome shotgun (WGS) entry which is preliminary data.</text>
</comment>
<dbReference type="InterPro" id="IPR008969">
    <property type="entry name" value="CarboxyPept-like_regulatory"/>
</dbReference>
<proteinExistence type="predicted"/>
<sequence>MILKRLFFSCFILMNLTFFAQKKNIILSGKVIDSLGIVKNANIINLNTSLGTFSNDEGLFRIFVSEGDSIQFSSIQHYTKKIEINKDLLAKKYIEITLTASTYILDEFELRKHNLTGRLGIDTKNVPLDKRDSILKIVMDFSKVNMKIVEGDDHIDAKVRPPIANTDPTARFAGAGATANIAFKYSEKMWALRKELERKKAFPFKLLSELGDKFFFDDLKIPLDNYFHFLEYCNPLGIEKLHKEGKLLEVIKILKTESVTYLKIIKNE</sequence>
<protein>
    <recommendedName>
        <fullName evidence="3">Carboxypeptidase-like regulatory domain-containing protein</fullName>
    </recommendedName>
</protein>
<keyword evidence="2" id="KW-1185">Reference proteome</keyword>
<dbReference type="OrthoDB" id="1417583at2"/>
<accession>A0A2S7W999</accession>
<name>A0A2S7W999_9FLAO</name>
<evidence type="ECO:0000313" key="1">
    <source>
        <dbReference type="EMBL" id="PQJ74200.1"/>
    </source>
</evidence>
<dbReference type="Proteomes" id="UP000237608">
    <property type="component" value="Unassembled WGS sequence"/>
</dbReference>
<evidence type="ECO:0000313" key="2">
    <source>
        <dbReference type="Proteomes" id="UP000237608"/>
    </source>
</evidence>
<dbReference type="AlphaFoldDB" id="A0A2S7W999"/>
<reference evidence="1 2" key="1">
    <citation type="submission" date="2016-12" db="EMBL/GenBank/DDBJ databases">
        <title>Trade-off between light-utilization and light-protection in marine flavobacteria.</title>
        <authorList>
            <person name="Kumagai Y."/>
            <person name="Yoshizawa S."/>
            <person name="Kogure K."/>
            <person name="Iwasaki W."/>
        </authorList>
    </citation>
    <scope>NUCLEOTIDE SEQUENCE [LARGE SCALE GENOMIC DNA]</scope>
    <source>
        <strain evidence="1 2">KCTC 22729</strain>
    </source>
</reference>
<gene>
    <name evidence="1" type="ORF">BTO13_02425</name>
</gene>
<dbReference type="EMBL" id="MSCL01000001">
    <property type="protein sequence ID" value="PQJ74200.1"/>
    <property type="molecule type" value="Genomic_DNA"/>
</dbReference>
<evidence type="ECO:0008006" key="3">
    <source>
        <dbReference type="Google" id="ProtNLM"/>
    </source>
</evidence>
<organism evidence="1 2">
    <name type="scientific">Polaribacter gangjinensis</name>
    <dbReference type="NCBI Taxonomy" id="574710"/>
    <lineage>
        <taxon>Bacteria</taxon>
        <taxon>Pseudomonadati</taxon>
        <taxon>Bacteroidota</taxon>
        <taxon>Flavobacteriia</taxon>
        <taxon>Flavobacteriales</taxon>
        <taxon>Flavobacteriaceae</taxon>
    </lineage>
</organism>
<dbReference type="SUPFAM" id="SSF49464">
    <property type="entry name" value="Carboxypeptidase regulatory domain-like"/>
    <property type="match status" value="1"/>
</dbReference>